<evidence type="ECO:0000313" key="2">
    <source>
        <dbReference type="EMBL" id="MBA4642833.1"/>
    </source>
</evidence>
<dbReference type="EMBL" id="GISG01129943">
    <property type="protein sequence ID" value="MBA4642833.1"/>
    <property type="molecule type" value="Transcribed_RNA"/>
</dbReference>
<keyword evidence="1" id="KW-0472">Membrane</keyword>
<dbReference type="EMBL" id="GISG01129944">
    <property type="protein sequence ID" value="MBA4642834.1"/>
    <property type="molecule type" value="Transcribed_RNA"/>
</dbReference>
<accession>A0A7C8ZIH0</accession>
<evidence type="ECO:0000256" key="1">
    <source>
        <dbReference type="SAM" id="Phobius"/>
    </source>
</evidence>
<keyword evidence="1" id="KW-0812">Transmembrane</keyword>
<reference evidence="2" key="2">
    <citation type="submission" date="2020-07" db="EMBL/GenBank/DDBJ databases">
        <authorList>
            <person name="Vera ALvarez R."/>
            <person name="Arias-Moreno D.M."/>
            <person name="Jimenez-Jacinto V."/>
            <person name="Jimenez-Bremont J.F."/>
            <person name="Swaminathan K."/>
            <person name="Moose S.P."/>
            <person name="Guerrero-Gonzalez M.L."/>
            <person name="Marino-Ramirez L."/>
            <person name="Landsman D."/>
            <person name="Rodriguez-Kessler M."/>
            <person name="Delgado-Sanchez P."/>
        </authorList>
    </citation>
    <scope>NUCLEOTIDE SEQUENCE</scope>
    <source>
        <tissue evidence="2">Cladode</tissue>
    </source>
</reference>
<sequence length="121" mass="14335">MTSKSTPLINDQMVYHRPMLLALVNSSTTPYRVCCMKFAFGFALFSCRWQCEFRPQNKNKKVSWDCFYPLLIVIKLAATVVSMMQAPFSSASRCYYFFQKTYFMCWHLFWEKTICNLEAQK</sequence>
<protein>
    <submittedName>
        <fullName evidence="2">Uncharacterized protein</fullName>
    </submittedName>
</protein>
<name>A0A7C8ZIH0_OPUST</name>
<keyword evidence="1" id="KW-1133">Transmembrane helix</keyword>
<reference evidence="2" key="1">
    <citation type="journal article" date="2013" name="J. Plant Res.">
        <title>Effect of fungi and light on seed germination of three Opuntia species from semiarid lands of central Mexico.</title>
        <authorList>
            <person name="Delgado-Sanchez P."/>
            <person name="Jimenez-Bremont J.F."/>
            <person name="Guerrero-Gonzalez Mde L."/>
            <person name="Flores J."/>
        </authorList>
    </citation>
    <scope>NUCLEOTIDE SEQUENCE</scope>
    <source>
        <tissue evidence="2">Cladode</tissue>
    </source>
</reference>
<dbReference type="AlphaFoldDB" id="A0A7C8ZIH0"/>
<feature type="transmembrane region" description="Helical" evidence="1">
    <location>
        <begin position="66"/>
        <end position="84"/>
    </location>
</feature>
<organism evidence="2">
    <name type="scientific">Opuntia streptacantha</name>
    <name type="common">Prickly pear cactus</name>
    <name type="synonym">Opuntia cardona</name>
    <dbReference type="NCBI Taxonomy" id="393608"/>
    <lineage>
        <taxon>Eukaryota</taxon>
        <taxon>Viridiplantae</taxon>
        <taxon>Streptophyta</taxon>
        <taxon>Embryophyta</taxon>
        <taxon>Tracheophyta</taxon>
        <taxon>Spermatophyta</taxon>
        <taxon>Magnoliopsida</taxon>
        <taxon>eudicotyledons</taxon>
        <taxon>Gunneridae</taxon>
        <taxon>Pentapetalae</taxon>
        <taxon>Caryophyllales</taxon>
        <taxon>Cactineae</taxon>
        <taxon>Cactaceae</taxon>
        <taxon>Opuntioideae</taxon>
        <taxon>Opuntia</taxon>
    </lineage>
</organism>
<proteinExistence type="predicted"/>